<dbReference type="STRING" id="93684.SAMN05421853_10830"/>
<evidence type="ECO:0000313" key="2">
    <source>
        <dbReference type="EMBL" id="SFQ52003.1"/>
    </source>
</evidence>
<organism evidence="2 3">
    <name type="scientific">Roseivivax halotolerans</name>
    <dbReference type="NCBI Taxonomy" id="93684"/>
    <lineage>
        <taxon>Bacteria</taxon>
        <taxon>Pseudomonadati</taxon>
        <taxon>Pseudomonadota</taxon>
        <taxon>Alphaproteobacteria</taxon>
        <taxon>Rhodobacterales</taxon>
        <taxon>Roseobacteraceae</taxon>
        <taxon>Roseivivax</taxon>
    </lineage>
</organism>
<proteinExistence type="predicted"/>
<dbReference type="RefSeq" id="WP_093012465.1">
    <property type="nucleotide sequence ID" value="NZ_FOXV01000008.1"/>
</dbReference>
<protein>
    <submittedName>
        <fullName evidence="2">Uncharacterized protein</fullName>
    </submittedName>
</protein>
<evidence type="ECO:0000256" key="1">
    <source>
        <dbReference type="SAM" id="Phobius"/>
    </source>
</evidence>
<dbReference type="EMBL" id="FOXV01000008">
    <property type="protein sequence ID" value="SFQ52003.1"/>
    <property type="molecule type" value="Genomic_DNA"/>
</dbReference>
<keyword evidence="1" id="KW-1133">Transmembrane helix</keyword>
<evidence type="ECO:0000313" key="3">
    <source>
        <dbReference type="Proteomes" id="UP000243106"/>
    </source>
</evidence>
<keyword evidence="1" id="KW-0812">Transmembrane</keyword>
<feature type="transmembrane region" description="Helical" evidence="1">
    <location>
        <begin position="108"/>
        <end position="126"/>
    </location>
</feature>
<feature type="transmembrane region" description="Helical" evidence="1">
    <location>
        <begin position="84"/>
        <end position="101"/>
    </location>
</feature>
<keyword evidence="3" id="KW-1185">Reference proteome</keyword>
<keyword evidence="1" id="KW-0472">Membrane</keyword>
<feature type="transmembrane region" description="Helical" evidence="1">
    <location>
        <begin position="43"/>
        <end position="64"/>
    </location>
</feature>
<dbReference type="Proteomes" id="UP000243106">
    <property type="component" value="Unassembled WGS sequence"/>
</dbReference>
<feature type="transmembrane region" description="Helical" evidence="1">
    <location>
        <begin position="20"/>
        <end position="36"/>
    </location>
</feature>
<gene>
    <name evidence="2" type="ORF">SAMN05421853_10830</name>
</gene>
<dbReference type="AlphaFoldDB" id="A0A1I5Z6A9"/>
<name>A0A1I5Z6A9_9RHOB</name>
<reference evidence="3" key="1">
    <citation type="submission" date="2016-10" db="EMBL/GenBank/DDBJ databases">
        <authorList>
            <person name="Varghese N."/>
            <person name="Submissions S."/>
        </authorList>
    </citation>
    <scope>NUCLEOTIDE SEQUENCE [LARGE SCALE GENOMIC DNA]</scope>
    <source>
        <strain evidence="3">JCM 10271</strain>
    </source>
</reference>
<accession>A0A1I5Z6A9</accession>
<sequence>MESAFQPDPLLMALIFAKRFIYLEVLFGLALLRLVLAKGRSRLVAGLVAALCALFILVTFAPALGLQTNEYYPPLARLLAAGQGLRVPLALSALFFVSAILPSRARRWIDVAHIALLAGFLGLWAATLG</sequence>